<evidence type="ECO:0000313" key="2">
    <source>
        <dbReference type="EMBL" id="KZM98842.1"/>
    </source>
</evidence>
<dbReference type="Gramene" id="KZM98842">
    <property type="protein sequence ID" value="KZM98842"/>
    <property type="gene ID" value="DCAR_013796"/>
</dbReference>
<name>A0A162ABK7_DAUCS</name>
<protein>
    <submittedName>
        <fullName evidence="2">Uncharacterized protein</fullName>
    </submittedName>
</protein>
<gene>
    <name evidence="2" type="ORF">DCAR_013796</name>
</gene>
<accession>A0A162ABK7</accession>
<comment type="caution">
    <text evidence="2">The sequence shown here is derived from an EMBL/GenBank/DDBJ whole genome shotgun (WGS) entry which is preliminary data.</text>
</comment>
<sequence>MELLHEMSDSKYGKERRDQKSAKEYKFEEVLKQWWSTYSTSIVYEMNEKWMNWHGDG</sequence>
<reference evidence="2" key="1">
    <citation type="journal article" date="2016" name="Nat. Genet.">
        <title>A high-quality carrot genome assembly provides new insights into carotenoid accumulation and asterid genome evolution.</title>
        <authorList>
            <person name="Iorizzo M."/>
            <person name="Ellison S."/>
            <person name="Senalik D."/>
            <person name="Zeng P."/>
            <person name="Satapoomin P."/>
            <person name="Huang J."/>
            <person name="Bowman M."/>
            <person name="Iovene M."/>
            <person name="Sanseverino W."/>
            <person name="Cavagnaro P."/>
            <person name="Yildiz M."/>
            <person name="Macko-Podgorni A."/>
            <person name="Moranska E."/>
            <person name="Grzebelus E."/>
            <person name="Grzebelus D."/>
            <person name="Ashrafi H."/>
            <person name="Zheng Z."/>
            <person name="Cheng S."/>
            <person name="Spooner D."/>
            <person name="Van Deynze A."/>
            <person name="Simon P."/>
        </authorList>
    </citation>
    <scope>NUCLEOTIDE SEQUENCE [LARGE SCALE GENOMIC DNA]</scope>
    <source>
        <tissue evidence="2">Leaf</tissue>
    </source>
</reference>
<dbReference type="AlphaFoldDB" id="A0A162ABK7"/>
<evidence type="ECO:0000256" key="1">
    <source>
        <dbReference type="SAM" id="MobiDB-lite"/>
    </source>
</evidence>
<feature type="region of interest" description="Disordered" evidence="1">
    <location>
        <begin position="1"/>
        <end position="20"/>
    </location>
</feature>
<dbReference type="EMBL" id="LNRQ01000004">
    <property type="protein sequence ID" value="KZM98842.1"/>
    <property type="molecule type" value="Genomic_DNA"/>
</dbReference>
<organism evidence="2">
    <name type="scientific">Daucus carota subsp. sativus</name>
    <name type="common">Carrot</name>
    <dbReference type="NCBI Taxonomy" id="79200"/>
    <lineage>
        <taxon>Eukaryota</taxon>
        <taxon>Viridiplantae</taxon>
        <taxon>Streptophyta</taxon>
        <taxon>Embryophyta</taxon>
        <taxon>Tracheophyta</taxon>
        <taxon>Spermatophyta</taxon>
        <taxon>Magnoliopsida</taxon>
        <taxon>eudicotyledons</taxon>
        <taxon>Gunneridae</taxon>
        <taxon>Pentapetalae</taxon>
        <taxon>asterids</taxon>
        <taxon>campanulids</taxon>
        <taxon>Apiales</taxon>
        <taxon>Apiaceae</taxon>
        <taxon>Apioideae</taxon>
        <taxon>Scandiceae</taxon>
        <taxon>Daucinae</taxon>
        <taxon>Daucus</taxon>
        <taxon>Daucus sect. Daucus</taxon>
    </lineage>
</organism>
<proteinExistence type="predicted"/>